<dbReference type="Pfam" id="PF12833">
    <property type="entry name" value="HTH_18"/>
    <property type="match status" value="1"/>
</dbReference>
<dbReference type="InterPro" id="IPR003313">
    <property type="entry name" value="AraC-bd"/>
</dbReference>
<keyword evidence="3" id="KW-0804">Transcription</keyword>
<dbReference type="PRINTS" id="PR00032">
    <property type="entry name" value="HTHARAC"/>
</dbReference>
<organism evidence="5">
    <name type="scientific">Paenibacillus sp. BIHB 4019</name>
    <dbReference type="NCBI Taxonomy" id="1870819"/>
    <lineage>
        <taxon>Bacteria</taxon>
        <taxon>Bacillati</taxon>
        <taxon>Bacillota</taxon>
        <taxon>Bacilli</taxon>
        <taxon>Bacillales</taxon>
        <taxon>Paenibacillaceae</taxon>
        <taxon>Paenibacillus</taxon>
    </lineage>
</organism>
<dbReference type="PANTHER" id="PTHR43280">
    <property type="entry name" value="ARAC-FAMILY TRANSCRIPTIONAL REGULATOR"/>
    <property type="match status" value="1"/>
</dbReference>
<evidence type="ECO:0000256" key="1">
    <source>
        <dbReference type="ARBA" id="ARBA00023015"/>
    </source>
</evidence>
<dbReference type="SUPFAM" id="SSF46689">
    <property type="entry name" value="Homeodomain-like"/>
    <property type="match status" value="1"/>
</dbReference>
<dbReference type="InterPro" id="IPR009057">
    <property type="entry name" value="Homeodomain-like_sf"/>
</dbReference>
<dbReference type="InterPro" id="IPR037923">
    <property type="entry name" value="HTH-like"/>
</dbReference>
<name>A0A1B2DE10_9BACL</name>
<dbReference type="Pfam" id="PF02311">
    <property type="entry name" value="AraC_binding"/>
    <property type="match status" value="1"/>
</dbReference>
<dbReference type="AlphaFoldDB" id="A0A1B2DE10"/>
<evidence type="ECO:0000259" key="4">
    <source>
        <dbReference type="PROSITE" id="PS01124"/>
    </source>
</evidence>
<dbReference type="EMBL" id="CP016808">
    <property type="protein sequence ID" value="ANY65954.1"/>
    <property type="molecule type" value="Genomic_DNA"/>
</dbReference>
<dbReference type="SMART" id="SM00342">
    <property type="entry name" value="HTH_ARAC"/>
    <property type="match status" value="1"/>
</dbReference>
<dbReference type="PROSITE" id="PS00041">
    <property type="entry name" value="HTH_ARAC_FAMILY_1"/>
    <property type="match status" value="1"/>
</dbReference>
<dbReference type="GO" id="GO:0043565">
    <property type="term" value="F:sequence-specific DNA binding"/>
    <property type="evidence" value="ECO:0007669"/>
    <property type="project" value="InterPro"/>
</dbReference>
<evidence type="ECO:0000256" key="3">
    <source>
        <dbReference type="ARBA" id="ARBA00023163"/>
    </source>
</evidence>
<dbReference type="PANTHER" id="PTHR43280:SF10">
    <property type="entry name" value="REGULATORY PROTEIN POCR"/>
    <property type="match status" value="1"/>
</dbReference>
<gene>
    <name evidence="5" type="ORF">BBD42_05370</name>
</gene>
<dbReference type="GO" id="GO:0003700">
    <property type="term" value="F:DNA-binding transcription factor activity"/>
    <property type="evidence" value="ECO:0007669"/>
    <property type="project" value="InterPro"/>
</dbReference>
<feature type="domain" description="HTH araC/xylS-type" evidence="4">
    <location>
        <begin position="357"/>
        <end position="456"/>
    </location>
</feature>
<dbReference type="InterPro" id="IPR018060">
    <property type="entry name" value="HTH_AraC"/>
</dbReference>
<dbReference type="InterPro" id="IPR020449">
    <property type="entry name" value="Tscrpt_reg_AraC-type_HTH"/>
</dbReference>
<accession>A0A1B2DE10</accession>
<sequence>MALLFIPGRGKDKCLEEFALPDFRFSFQLYGTHWRSAEQGWSYPEHDHPLLEINLVIEGFQKMIINGIPYEQFPGDLVIIPPGYTHESQTSDKEGVTYFSLHLDIEDRSLAYSIFHDPQLFYAAASRVAERLRPILDQLIEASRHSAAMSQLERMKLRTYVLQLIIVMIEHRLEGSDSLELESGLRDESRGPSLEIIKLREQNALESRVQDLFYEQQPELPLDHSLFPPHRWIGLFTLTSPDREFWTKPDRFWAKSLLEDVLAHYGIGVIIVEASRMTAVLFSTDIAVPALEPYIEEARLCLEQKLAVQLAVGLGGVTADLASIRAMYEQSMRIFQGGLPDSTINRTMNEFVHRIIRNAMSHIQYEYANRELSLSMLANRLDVTPNYLSALFTSETGLSFTRHLTQIRMERAKTLLRETNLKIYQICHNTGYSDQAYFSRLFKSLEGVSPYDYRIRSSST</sequence>
<dbReference type="Gene3D" id="2.60.120.10">
    <property type="entry name" value="Jelly Rolls"/>
    <property type="match status" value="1"/>
</dbReference>
<proteinExistence type="predicted"/>
<keyword evidence="1" id="KW-0805">Transcription regulation</keyword>
<reference evidence="5" key="1">
    <citation type="submission" date="2016-08" db="EMBL/GenBank/DDBJ databases">
        <title>Complete Genome Seqeunce of Paenibacillus sp. BIHB 4019 from tea rhizoplane.</title>
        <authorList>
            <person name="Thakur R."/>
            <person name="Swarnkar M.K."/>
            <person name="Gulati A."/>
        </authorList>
    </citation>
    <scope>NUCLEOTIDE SEQUENCE [LARGE SCALE GENOMIC DNA]</scope>
    <source>
        <strain evidence="5">BIHB4019</strain>
    </source>
</reference>
<dbReference type="Gene3D" id="1.10.10.60">
    <property type="entry name" value="Homeodomain-like"/>
    <property type="match status" value="2"/>
</dbReference>
<dbReference type="RefSeq" id="WP_099517330.1">
    <property type="nucleotide sequence ID" value="NZ_CP016808.1"/>
</dbReference>
<dbReference type="PROSITE" id="PS01124">
    <property type="entry name" value="HTH_ARAC_FAMILY_2"/>
    <property type="match status" value="1"/>
</dbReference>
<dbReference type="InterPro" id="IPR018062">
    <property type="entry name" value="HTH_AraC-typ_CS"/>
</dbReference>
<evidence type="ECO:0000256" key="2">
    <source>
        <dbReference type="ARBA" id="ARBA00023125"/>
    </source>
</evidence>
<dbReference type="SUPFAM" id="SSF51215">
    <property type="entry name" value="Regulatory protein AraC"/>
    <property type="match status" value="1"/>
</dbReference>
<protein>
    <recommendedName>
        <fullName evidence="4">HTH araC/xylS-type domain-containing protein</fullName>
    </recommendedName>
</protein>
<dbReference type="InterPro" id="IPR014710">
    <property type="entry name" value="RmlC-like_jellyroll"/>
</dbReference>
<evidence type="ECO:0000313" key="5">
    <source>
        <dbReference type="EMBL" id="ANY65954.1"/>
    </source>
</evidence>
<keyword evidence="2" id="KW-0238">DNA-binding</keyword>